<dbReference type="Proteomes" id="UP000005326">
    <property type="component" value="Unassembled WGS sequence"/>
</dbReference>
<reference evidence="1" key="2">
    <citation type="submission" date="2014-06" db="EMBL/GenBank/DDBJ databases">
        <title>Draft genome sequence of Eubacterium siraeum (DSM 15702).</title>
        <authorList>
            <person name="Sudarsanam P."/>
            <person name="Ley R."/>
            <person name="Guruge J."/>
            <person name="Turnbaugh P.J."/>
            <person name="Mahowald M."/>
            <person name="Liep D."/>
            <person name="Gordon J."/>
        </authorList>
    </citation>
    <scope>NUCLEOTIDE SEQUENCE</scope>
    <source>
        <strain evidence="1">DSM 15702</strain>
    </source>
</reference>
<proteinExistence type="predicted"/>
<dbReference type="Pfam" id="PF19553">
    <property type="entry name" value="DUF6076"/>
    <property type="match status" value="1"/>
</dbReference>
<dbReference type="EMBL" id="ABCA03000042">
    <property type="protein sequence ID" value="EDS01081.1"/>
    <property type="molecule type" value="Genomic_DNA"/>
</dbReference>
<evidence type="ECO:0000313" key="1">
    <source>
        <dbReference type="EMBL" id="EDS01081.1"/>
    </source>
</evidence>
<comment type="caution">
    <text evidence="1">The sequence shown here is derived from an EMBL/GenBank/DDBJ whole genome shotgun (WGS) entry which is preliminary data.</text>
</comment>
<gene>
    <name evidence="1" type="ORF">EUBSIR_01046</name>
</gene>
<keyword evidence="2" id="KW-1185">Reference proteome</keyword>
<name>B0MML5_9FIRM</name>
<dbReference type="AlphaFoldDB" id="B0MML5"/>
<sequence length="171" mass="19942">MAPVVLENKNGSAMLGRRIHFDRMLNFYVTDLFEGLAAGHYSWQCGICHRFFFMETAHKQLYCSTVNPEYGVPCAYVAKNKLNMPKQKKKDGFGYAIWKKRYDSLRNEKHKTNKNLPSARYDIDVCDKAIELAKRHYEEAQIDFDYAQNQYEQDMVLRNLINEAKAALGKK</sequence>
<accession>B0MML5</accession>
<reference evidence="1" key="1">
    <citation type="submission" date="2007-10" db="EMBL/GenBank/DDBJ databases">
        <authorList>
            <person name="Fulton L."/>
            <person name="Clifton S."/>
            <person name="Fulton B."/>
            <person name="Xu J."/>
            <person name="Minx P."/>
            <person name="Pepin K.H."/>
            <person name="Johnson M."/>
            <person name="Thiruvilangam P."/>
            <person name="Bhonagiri V."/>
            <person name="Nash W.E."/>
            <person name="Mardis E.R."/>
            <person name="Wilson R.K."/>
        </authorList>
    </citation>
    <scope>NUCLEOTIDE SEQUENCE [LARGE SCALE GENOMIC DNA]</scope>
    <source>
        <strain evidence="1">DSM 15702</strain>
    </source>
</reference>
<protein>
    <submittedName>
        <fullName evidence="1">Uncharacterized protein</fullName>
    </submittedName>
</protein>
<evidence type="ECO:0000313" key="2">
    <source>
        <dbReference type="Proteomes" id="UP000005326"/>
    </source>
</evidence>
<organism evidence="1 2">
    <name type="scientific">[Eubacterium] siraeum DSM 15702</name>
    <dbReference type="NCBI Taxonomy" id="428128"/>
    <lineage>
        <taxon>Bacteria</taxon>
        <taxon>Bacillati</taxon>
        <taxon>Bacillota</taxon>
        <taxon>Clostridia</taxon>
        <taxon>Eubacteriales</taxon>
        <taxon>Oscillospiraceae</taxon>
        <taxon>Oscillospiraceae incertae sedis</taxon>
    </lineage>
</organism>
<dbReference type="InterPro" id="IPR045722">
    <property type="entry name" value="DUF6076"/>
</dbReference>